<keyword evidence="5 6" id="KW-0408">Iron</keyword>
<evidence type="ECO:0000256" key="5">
    <source>
        <dbReference type="ARBA" id="ARBA00023004"/>
    </source>
</evidence>
<dbReference type="PROSITE" id="PS51007">
    <property type="entry name" value="CYTC"/>
    <property type="match status" value="1"/>
</dbReference>
<feature type="binding site" description="covalent" evidence="6">
    <location>
        <position position="58"/>
    </location>
    <ligand>
        <name>heme c</name>
        <dbReference type="ChEBI" id="CHEBI:61717"/>
    </ligand>
</feature>
<feature type="signal peptide" evidence="7">
    <location>
        <begin position="1"/>
        <end position="23"/>
    </location>
</feature>
<evidence type="ECO:0000256" key="6">
    <source>
        <dbReference type="PIRSR" id="PIRSR602324-1"/>
    </source>
</evidence>
<evidence type="ECO:0000256" key="3">
    <source>
        <dbReference type="ARBA" id="ARBA00022723"/>
    </source>
</evidence>
<keyword evidence="10" id="KW-1185">Reference proteome</keyword>
<evidence type="ECO:0000256" key="1">
    <source>
        <dbReference type="ARBA" id="ARBA00022448"/>
    </source>
</evidence>
<dbReference type="AlphaFoldDB" id="A0A291QQ43"/>
<gene>
    <name evidence="9" type="ORF">COR50_01785</name>
</gene>
<keyword evidence="1" id="KW-0813">Transport</keyword>
<keyword evidence="7" id="KW-0732">Signal</keyword>
<sequence length="133" mass="14291">MRKRLLAPFFLSALFLAACGGGAKEEKKDEGAGIAPAEDHSMVAPQQSGQELMDGSDCKTCHKPESKLVGPSFKDIAAKYELNDKNVKFLADKIINGGSGNWGEVPMAPHSNFTEDDAKEVAKHILETYGPAK</sequence>
<dbReference type="InterPro" id="IPR036909">
    <property type="entry name" value="Cyt_c-like_dom_sf"/>
</dbReference>
<evidence type="ECO:0000313" key="9">
    <source>
        <dbReference type="EMBL" id="ATL45992.1"/>
    </source>
</evidence>
<evidence type="ECO:0000256" key="4">
    <source>
        <dbReference type="ARBA" id="ARBA00022982"/>
    </source>
</evidence>
<dbReference type="SUPFAM" id="SSF46626">
    <property type="entry name" value="Cytochrome c"/>
    <property type="match status" value="1"/>
</dbReference>
<feature type="chain" id="PRO_5013058828" evidence="7">
    <location>
        <begin position="24"/>
        <end position="133"/>
    </location>
</feature>
<keyword evidence="3 6" id="KW-0479">Metal-binding</keyword>
<dbReference type="GO" id="GO:0009055">
    <property type="term" value="F:electron transfer activity"/>
    <property type="evidence" value="ECO:0007669"/>
    <property type="project" value="InterPro"/>
</dbReference>
<evidence type="ECO:0000256" key="7">
    <source>
        <dbReference type="SAM" id="SignalP"/>
    </source>
</evidence>
<keyword evidence="4" id="KW-0249">Electron transport</keyword>
<dbReference type="KEGG" id="cbae:COR50_01785"/>
<dbReference type="InterPro" id="IPR009056">
    <property type="entry name" value="Cyt_c-like_dom"/>
</dbReference>
<name>A0A291QQ43_9BACT</name>
<dbReference type="RefSeq" id="WP_098192382.1">
    <property type="nucleotide sequence ID" value="NZ_CP023777.1"/>
</dbReference>
<dbReference type="Gene3D" id="1.10.760.10">
    <property type="entry name" value="Cytochrome c-like domain"/>
    <property type="match status" value="1"/>
</dbReference>
<dbReference type="OrthoDB" id="9814063at2"/>
<dbReference type="GO" id="GO:0005506">
    <property type="term" value="F:iron ion binding"/>
    <property type="evidence" value="ECO:0007669"/>
    <property type="project" value="InterPro"/>
</dbReference>
<dbReference type="Pfam" id="PF00034">
    <property type="entry name" value="Cytochrom_C"/>
    <property type="match status" value="1"/>
</dbReference>
<comment type="PTM">
    <text evidence="6">Binds 1 heme c group covalently per subunit.</text>
</comment>
<dbReference type="Proteomes" id="UP000220133">
    <property type="component" value="Chromosome"/>
</dbReference>
<dbReference type="EMBL" id="CP023777">
    <property type="protein sequence ID" value="ATL45992.1"/>
    <property type="molecule type" value="Genomic_DNA"/>
</dbReference>
<evidence type="ECO:0000259" key="8">
    <source>
        <dbReference type="PROSITE" id="PS51007"/>
    </source>
</evidence>
<feature type="binding site" description="covalent" evidence="6">
    <location>
        <position position="107"/>
    </location>
    <ligand>
        <name>heme c</name>
        <dbReference type="ChEBI" id="CHEBI:61717"/>
    </ligand>
</feature>
<organism evidence="9 10">
    <name type="scientific">Chitinophaga caeni</name>
    <dbReference type="NCBI Taxonomy" id="2029983"/>
    <lineage>
        <taxon>Bacteria</taxon>
        <taxon>Pseudomonadati</taxon>
        <taxon>Bacteroidota</taxon>
        <taxon>Chitinophagia</taxon>
        <taxon>Chitinophagales</taxon>
        <taxon>Chitinophagaceae</taxon>
        <taxon>Chitinophaga</taxon>
    </lineage>
</organism>
<dbReference type="PRINTS" id="PR00606">
    <property type="entry name" value="CYTCHROMECID"/>
</dbReference>
<accession>A0A291QQ43</accession>
<feature type="domain" description="Cytochrome c" evidence="8">
    <location>
        <begin position="44"/>
        <end position="129"/>
    </location>
</feature>
<feature type="binding site" description="covalent" evidence="6">
    <location>
        <position position="62"/>
    </location>
    <ligand>
        <name>heme c</name>
        <dbReference type="ChEBI" id="CHEBI:61717"/>
    </ligand>
</feature>
<dbReference type="PROSITE" id="PS51257">
    <property type="entry name" value="PROKAR_LIPOPROTEIN"/>
    <property type="match status" value="1"/>
</dbReference>
<protein>
    <submittedName>
        <fullName evidence="9">Cytochrome C</fullName>
    </submittedName>
</protein>
<evidence type="ECO:0000256" key="2">
    <source>
        <dbReference type="ARBA" id="ARBA00022617"/>
    </source>
</evidence>
<reference evidence="9 10" key="1">
    <citation type="submission" date="2017-10" db="EMBL/GenBank/DDBJ databases">
        <title>Paenichitinophaga pekingensis gen. nov., sp. nov., isolated from activated sludge.</title>
        <authorList>
            <person name="Jin D."/>
            <person name="Kong X."/>
            <person name="Deng Y."/>
            <person name="Bai Z."/>
        </authorList>
    </citation>
    <scope>NUCLEOTIDE SEQUENCE [LARGE SCALE GENOMIC DNA]</scope>
    <source>
        <strain evidence="9 10">13</strain>
    </source>
</reference>
<dbReference type="InterPro" id="IPR002324">
    <property type="entry name" value="Cyt_c_ID"/>
</dbReference>
<keyword evidence="2 6" id="KW-0349">Heme</keyword>
<evidence type="ECO:0000313" key="10">
    <source>
        <dbReference type="Proteomes" id="UP000220133"/>
    </source>
</evidence>
<proteinExistence type="predicted"/>
<dbReference type="GO" id="GO:0020037">
    <property type="term" value="F:heme binding"/>
    <property type="evidence" value="ECO:0007669"/>
    <property type="project" value="InterPro"/>
</dbReference>